<keyword evidence="3" id="KW-1185">Reference proteome</keyword>
<dbReference type="OrthoDB" id="9801186at2"/>
<name>A0A3M0IK76_9ACTN</name>
<evidence type="ECO:0000313" key="3">
    <source>
        <dbReference type="Proteomes" id="UP000270471"/>
    </source>
</evidence>
<dbReference type="InterPro" id="IPR011032">
    <property type="entry name" value="GroES-like_sf"/>
</dbReference>
<dbReference type="SUPFAM" id="SSF51735">
    <property type="entry name" value="NAD(P)-binding Rossmann-fold domains"/>
    <property type="match status" value="1"/>
</dbReference>
<dbReference type="SUPFAM" id="SSF50129">
    <property type="entry name" value="GroES-like"/>
    <property type="match status" value="1"/>
</dbReference>
<dbReference type="InterPro" id="IPR020843">
    <property type="entry name" value="ER"/>
</dbReference>
<dbReference type="CDD" id="cd08249">
    <property type="entry name" value="enoyl_reductase_like"/>
    <property type="match status" value="1"/>
</dbReference>
<dbReference type="Pfam" id="PF08240">
    <property type="entry name" value="ADH_N"/>
    <property type="match status" value="1"/>
</dbReference>
<feature type="domain" description="Enoyl reductase (ER)" evidence="1">
    <location>
        <begin position="3"/>
        <end position="339"/>
    </location>
</feature>
<dbReference type="Proteomes" id="UP000270471">
    <property type="component" value="Unassembled WGS sequence"/>
</dbReference>
<protein>
    <submittedName>
        <fullName evidence="2">Zn-dependent oxidoreductase</fullName>
    </submittedName>
</protein>
<evidence type="ECO:0000313" key="2">
    <source>
        <dbReference type="EMBL" id="RMB82396.1"/>
    </source>
</evidence>
<dbReference type="SMART" id="SM00829">
    <property type="entry name" value="PKS_ER"/>
    <property type="match status" value="1"/>
</dbReference>
<dbReference type="Pfam" id="PF00107">
    <property type="entry name" value="ADH_zinc_N"/>
    <property type="match status" value="1"/>
</dbReference>
<comment type="caution">
    <text evidence="2">The sequence shown here is derived from an EMBL/GenBank/DDBJ whole genome shotgun (WGS) entry which is preliminary data.</text>
</comment>
<dbReference type="GO" id="GO:0016651">
    <property type="term" value="F:oxidoreductase activity, acting on NAD(P)H"/>
    <property type="evidence" value="ECO:0007669"/>
    <property type="project" value="InterPro"/>
</dbReference>
<reference evidence="2 3" key="1">
    <citation type="submission" date="2017-11" db="EMBL/GenBank/DDBJ databases">
        <title>Draft genome of actinobacteria isolated from guarana (Paullinia cupana (Mart.) Ducke.</title>
        <authorList>
            <person name="Siqueira K.A."/>
            <person name="Liotti R.G."/>
            <person name="Mendes T.A.O."/>
            <person name="Soares M.A."/>
        </authorList>
    </citation>
    <scope>NUCLEOTIDE SEQUENCE [LARGE SCALE GENOMIC DNA]</scope>
    <source>
        <strain evidence="2 3">193</strain>
    </source>
</reference>
<accession>A0A3M0IK76</accession>
<proteinExistence type="predicted"/>
<dbReference type="PANTHER" id="PTHR45348:SF2">
    <property type="entry name" value="ZINC-TYPE ALCOHOL DEHYDROGENASE-LIKE PROTEIN C2E1P3.01"/>
    <property type="match status" value="1"/>
</dbReference>
<organism evidence="2 3">
    <name type="scientific">Streptomyces shenzhenensis</name>
    <dbReference type="NCBI Taxonomy" id="943815"/>
    <lineage>
        <taxon>Bacteria</taxon>
        <taxon>Bacillati</taxon>
        <taxon>Actinomycetota</taxon>
        <taxon>Actinomycetes</taxon>
        <taxon>Kitasatosporales</taxon>
        <taxon>Streptomycetaceae</taxon>
        <taxon>Streptomyces</taxon>
    </lineage>
</organism>
<dbReference type="InterPro" id="IPR013149">
    <property type="entry name" value="ADH-like_C"/>
</dbReference>
<dbReference type="Gene3D" id="3.90.180.10">
    <property type="entry name" value="Medium-chain alcohol dehydrogenases, catalytic domain"/>
    <property type="match status" value="1"/>
</dbReference>
<evidence type="ECO:0000259" key="1">
    <source>
        <dbReference type="SMART" id="SM00829"/>
    </source>
</evidence>
<dbReference type="InterPro" id="IPR047122">
    <property type="entry name" value="Trans-enoyl_RdTase-like"/>
</dbReference>
<dbReference type="InterPro" id="IPR013154">
    <property type="entry name" value="ADH-like_N"/>
</dbReference>
<dbReference type="InterPro" id="IPR036291">
    <property type="entry name" value="NAD(P)-bd_dom_sf"/>
</dbReference>
<dbReference type="PANTHER" id="PTHR45348">
    <property type="entry name" value="HYPOTHETICAL OXIDOREDUCTASE (EUROFUNG)"/>
    <property type="match status" value="1"/>
</dbReference>
<gene>
    <name evidence="2" type="ORF">CTZ28_30195</name>
</gene>
<dbReference type="Gene3D" id="3.40.50.720">
    <property type="entry name" value="NAD(P)-binding Rossmann-like Domain"/>
    <property type="match status" value="1"/>
</dbReference>
<sequence length="341" mass="35712">MRKRRARFELGPAPYTAPGPHEIVVRTRAVAVNPVDAIAGPAYRVVVPWLRYPAIIGSDVAGEVVEAGAAVTRFAPGDRVLGHAMALEKSQNRAAEGAYQHYVVVMEHMASAIPESLSFEQAAVLPLTLSTAATGMFQRDHLGLEFPTAAPARQNAVVLVWGAATGVGMNATQLAKNAGYDVVATASPRTAEKVRALGADAVVDRTVPDVVEQLVRHIGDRALAGTMAIGRGSLAPCIDVAARTTGSRRVASSQPDPASRLRGRLAARRAIDVSFIWGGTLKDNEVGPAVYRDFLPGALASGAFRAEPRARVVGEGLAALPDALARVRAGGISAEKIVVTV</sequence>
<dbReference type="RefSeq" id="WP_121892913.1">
    <property type="nucleotide sequence ID" value="NZ_PENI01000023.1"/>
</dbReference>
<dbReference type="AlphaFoldDB" id="A0A3M0IK76"/>
<dbReference type="EMBL" id="PENI01000023">
    <property type="protein sequence ID" value="RMB82396.1"/>
    <property type="molecule type" value="Genomic_DNA"/>
</dbReference>